<feature type="signal peptide" evidence="3">
    <location>
        <begin position="1"/>
        <end position="22"/>
    </location>
</feature>
<dbReference type="InterPro" id="IPR018702">
    <property type="entry name" value="DUF2207"/>
</dbReference>
<comment type="caution">
    <text evidence="6">The sequence shown here is derived from an EMBL/GenBank/DDBJ whole genome shotgun (WGS) entry which is preliminary data.</text>
</comment>
<dbReference type="HOGENOM" id="CLU_026556_1_1_9"/>
<evidence type="ECO:0000313" key="6">
    <source>
        <dbReference type="EMBL" id="KJY55131.1"/>
    </source>
</evidence>
<sequence length="587" mass="65753">MKHKIIKLISLLGVLLFCFVSGQEVKADVDYDIAKNITTAKVNSDGSLTMKRAITYKFNSSAHGVFYRQNLQSNQKIADASVKVADNNDKGRKTNDYDLKRNKKGYRFKVFHNIKSNSRFTVTYFYRITNAITNYRDVAELNFKIIGDGWDTDLNYVKASVIFPGPVKGLKAWAHGPLDGRLQVNPQKGKIVMTAENLAGDMGIEVHTIFPPKITADNQNVKNKNHRQAVIKQEKKLAQDTLLNQQKRAKRSLLLIALSLIAGLLGIIKGFRAQKIGFMPRKSRELAHNYEIPDVDPILAQILDTAKQPDNRAFTAYLMELAAQKKIKIEDYKTHLKTYYRITAIDESIIDESRLMKTLFNKIGDGTSFTTQALKKYHGKKLGSDFDFWAGDYFDSKEKQVYLPDSLINRKNKNIAIIILMMVISFAASVVALMSSLKFILVIVFGEASILILSLLALIFNIKRTGIYSEKGKIETEKIRGFKKMLKDIGKFKMKDVGDIILWEDIMPYAVAFGLANKVMKQLKIEFTQEELAKSDYFYYGFASNTGKDSFSANFDSCFNDSISTGSSSFSSGSSGGFGGGSGGGAF</sequence>
<evidence type="ECO:0000259" key="4">
    <source>
        <dbReference type="Pfam" id="PF09972"/>
    </source>
</evidence>
<gene>
    <name evidence="6" type="ORF">JF76_12170</name>
</gene>
<accession>A0A0F4LC59</accession>
<dbReference type="PATRIC" id="fig|1218493.3.peg.1277"/>
<evidence type="ECO:0000259" key="5">
    <source>
        <dbReference type="Pfam" id="PF20990"/>
    </source>
</evidence>
<keyword evidence="2" id="KW-0812">Transmembrane</keyword>
<dbReference type="Proteomes" id="UP000033533">
    <property type="component" value="Unassembled WGS sequence"/>
</dbReference>
<evidence type="ECO:0000256" key="2">
    <source>
        <dbReference type="SAM" id="Phobius"/>
    </source>
</evidence>
<dbReference type="OrthoDB" id="2138002at2"/>
<evidence type="ECO:0000256" key="1">
    <source>
        <dbReference type="SAM" id="MobiDB-lite"/>
    </source>
</evidence>
<dbReference type="Pfam" id="PF09972">
    <property type="entry name" value="DUF2207"/>
    <property type="match status" value="1"/>
</dbReference>
<feature type="region of interest" description="Disordered" evidence="1">
    <location>
        <begin position="566"/>
        <end position="587"/>
    </location>
</feature>
<dbReference type="InterPro" id="IPR048389">
    <property type="entry name" value="YciQ-like_C"/>
</dbReference>
<feature type="compositionally biased region" description="Gly residues" evidence="1">
    <location>
        <begin position="574"/>
        <end position="587"/>
    </location>
</feature>
<keyword evidence="3" id="KW-0732">Signal</keyword>
<dbReference type="RefSeq" id="WP_045928277.1">
    <property type="nucleotide sequence ID" value="NZ_JBHSZS010000010.1"/>
</dbReference>
<feature type="chain" id="PRO_5038813902" description="DUF2207 domain-containing protein" evidence="3">
    <location>
        <begin position="23"/>
        <end position="587"/>
    </location>
</feature>
<evidence type="ECO:0008006" key="8">
    <source>
        <dbReference type="Google" id="ProtNLM"/>
    </source>
</evidence>
<dbReference type="EMBL" id="JXBY01000020">
    <property type="protein sequence ID" value="KJY55131.1"/>
    <property type="molecule type" value="Genomic_DNA"/>
</dbReference>
<dbReference type="STRING" id="1218493.JF76_12170"/>
<proteinExistence type="predicted"/>
<protein>
    <recommendedName>
        <fullName evidence="8">DUF2207 domain-containing protein</fullName>
    </recommendedName>
</protein>
<feature type="transmembrane region" description="Helical" evidence="2">
    <location>
        <begin position="415"/>
        <end position="433"/>
    </location>
</feature>
<feature type="domain" description="DUF2207" evidence="4">
    <location>
        <begin position="35"/>
        <end position="210"/>
    </location>
</feature>
<reference evidence="6 7" key="1">
    <citation type="submission" date="2014-12" db="EMBL/GenBank/DDBJ databases">
        <title>Comparative genomics of the lactic acid bacteria isolated from the honey bee gut.</title>
        <authorList>
            <person name="Ellegaard K.M."/>
            <person name="Tamarit D."/>
            <person name="Javelind E."/>
            <person name="Olofsson T."/>
            <person name="Andersson S.G."/>
            <person name="Vasquez A."/>
        </authorList>
    </citation>
    <scope>NUCLEOTIDE SEQUENCE [LARGE SCALE GENOMIC DNA]</scope>
    <source>
        <strain evidence="6 7">Biut2</strain>
    </source>
</reference>
<keyword evidence="2" id="KW-1133">Transmembrane helix</keyword>
<name>A0A0F4LC59_9LACO</name>
<keyword evidence="2" id="KW-0472">Membrane</keyword>
<evidence type="ECO:0000313" key="7">
    <source>
        <dbReference type="Proteomes" id="UP000033533"/>
    </source>
</evidence>
<dbReference type="Pfam" id="PF20990">
    <property type="entry name" value="DUF2207_C"/>
    <property type="match status" value="1"/>
</dbReference>
<evidence type="ECO:0000256" key="3">
    <source>
        <dbReference type="SAM" id="SignalP"/>
    </source>
</evidence>
<feature type="transmembrane region" description="Helical" evidence="2">
    <location>
        <begin position="439"/>
        <end position="462"/>
    </location>
</feature>
<feature type="domain" description="Predicted membrane protein YciQ-like C-terminal" evidence="5">
    <location>
        <begin position="288"/>
        <end position="523"/>
    </location>
</feature>
<organism evidence="6 7">
    <name type="scientific">Lactobacillus kullabergensis</name>
    <dbReference type="NCBI Taxonomy" id="1218493"/>
    <lineage>
        <taxon>Bacteria</taxon>
        <taxon>Bacillati</taxon>
        <taxon>Bacillota</taxon>
        <taxon>Bacilli</taxon>
        <taxon>Lactobacillales</taxon>
        <taxon>Lactobacillaceae</taxon>
        <taxon>Lactobacillus</taxon>
    </lineage>
</organism>
<feature type="transmembrane region" description="Helical" evidence="2">
    <location>
        <begin position="253"/>
        <end position="271"/>
    </location>
</feature>
<dbReference type="AlphaFoldDB" id="A0A0F4LC59"/>